<dbReference type="PROSITE" id="PS50014">
    <property type="entry name" value="BROMODOMAIN_2"/>
    <property type="match status" value="1"/>
</dbReference>
<evidence type="ECO:0000256" key="1">
    <source>
        <dbReference type="ARBA" id="ARBA00023117"/>
    </source>
</evidence>
<sequence length="222" mass="25374">MVSAARAVTMRERFGLSFQFYSKHSIVYLASKPPPSSLGLKYSSFHHSNQPLSKHYCLEYAFQPAVLKFSNMKQILYESHERPSIVWLSWLLLDYIGDKKMATGTGLEKDIYGVYAEPVDPEELPDYHDIIEHPMNFATVRSKLGNGSYATLEQFELYNIQIDNVDSVAHFLELRGMIDDALEVATDPDYKFELAIQLSKLDTAKAKDFKVECFTSQPSLRK</sequence>
<evidence type="ECO:0000313" key="5">
    <source>
        <dbReference type="Proteomes" id="UP001632038"/>
    </source>
</evidence>
<reference evidence="5" key="1">
    <citation type="journal article" date="2024" name="IScience">
        <title>Strigolactones Initiate the Formation of Haustorium-like Structures in Castilleja.</title>
        <authorList>
            <person name="Buerger M."/>
            <person name="Peterson D."/>
            <person name="Chory J."/>
        </authorList>
    </citation>
    <scope>NUCLEOTIDE SEQUENCE [LARGE SCALE GENOMIC DNA]</scope>
</reference>
<dbReference type="InterPro" id="IPR056176">
    <property type="entry name" value="TPR_COPA_B"/>
</dbReference>
<dbReference type="InterPro" id="IPR036427">
    <property type="entry name" value="Bromodomain-like_sf"/>
</dbReference>
<evidence type="ECO:0000313" key="4">
    <source>
        <dbReference type="EMBL" id="KAL3622607.1"/>
    </source>
</evidence>
<name>A0ABD3C187_9LAMI</name>
<evidence type="ECO:0000259" key="3">
    <source>
        <dbReference type="PROSITE" id="PS50014"/>
    </source>
</evidence>
<protein>
    <recommendedName>
        <fullName evidence="3">Bromo domain-containing protein</fullName>
    </recommendedName>
</protein>
<proteinExistence type="predicted"/>
<organism evidence="4 5">
    <name type="scientific">Castilleja foliolosa</name>
    <dbReference type="NCBI Taxonomy" id="1961234"/>
    <lineage>
        <taxon>Eukaryota</taxon>
        <taxon>Viridiplantae</taxon>
        <taxon>Streptophyta</taxon>
        <taxon>Embryophyta</taxon>
        <taxon>Tracheophyta</taxon>
        <taxon>Spermatophyta</taxon>
        <taxon>Magnoliopsida</taxon>
        <taxon>eudicotyledons</taxon>
        <taxon>Gunneridae</taxon>
        <taxon>Pentapetalae</taxon>
        <taxon>asterids</taxon>
        <taxon>lamiids</taxon>
        <taxon>Lamiales</taxon>
        <taxon>Orobanchaceae</taxon>
        <taxon>Pedicularideae</taxon>
        <taxon>Castillejinae</taxon>
        <taxon>Castilleja</taxon>
    </lineage>
</organism>
<dbReference type="PANTHER" id="PTHR22881:SF42">
    <property type="entry name" value="DNA-BINDING BROMODOMAIN-CONTAINING PROTEIN"/>
    <property type="match status" value="1"/>
</dbReference>
<accession>A0ABD3C187</accession>
<dbReference type="Proteomes" id="UP001632038">
    <property type="component" value="Unassembled WGS sequence"/>
</dbReference>
<dbReference type="InterPro" id="IPR051831">
    <property type="entry name" value="Bromodomain_contain_prot"/>
</dbReference>
<keyword evidence="5" id="KW-1185">Reference proteome</keyword>
<dbReference type="Pfam" id="PF23953">
    <property type="entry name" value="TPR_COPA_B"/>
    <property type="match status" value="1"/>
</dbReference>
<dbReference type="AlphaFoldDB" id="A0ABD3C187"/>
<gene>
    <name evidence="4" type="ORF">CASFOL_034018</name>
</gene>
<evidence type="ECO:0000256" key="2">
    <source>
        <dbReference type="PROSITE-ProRule" id="PRU00035"/>
    </source>
</evidence>
<comment type="caution">
    <text evidence="4">The sequence shown here is derived from an EMBL/GenBank/DDBJ whole genome shotgun (WGS) entry which is preliminary data.</text>
</comment>
<dbReference type="InterPro" id="IPR001487">
    <property type="entry name" value="Bromodomain"/>
</dbReference>
<keyword evidence="1 2" id="KW-0103">Bromodomain</keyword>
<dbReference type="EMBL" id="JAVIJP010000060">
    <property type="protein sequence ID" value="KAL3622607.1"/>
    <property type="molecule type" value="Genomic_DNA"/>
</dbReference>
<dbReference type="SUPFAM" id="SSF47370">
    <property type="entry name" value="Bromodomain"/>
    <property type="match status" value="1"/>
</dbReference>
<dbReference type="Gene3D" id="1.20.920.10">
    <property type="entry name" value="Bromodomain-like"/>
    <property type="match status" value="1"/>
</dbReference>
<dbReference type="PRINTS" id="PR00503">
    <property type="entry name" value="BROMODOMAIN"/>
</dbReference>
<dbReference type="Pfam" id="PF00439">
    <property type="entry name" value="Bromodomain"/>
    <property type="match status" value="1"/>
</dbReference>
<feature type="domain" description="Bromo" evidence="3">
    <location>
        <begin position="115"/>
        <end position="155"/>
    </location>
</feature>
<dbReference type="PANTHER" id="PTHR22881">
    <property type="entry name" value="BROMODOMAIN CONTAINING PROTEIN"/>
    <property type="match status" value="1"/>
</dbReference>